<evidence type="ECO:0000313" key="1">
    <source>
        <dbReference type="EMBL" id="KJF76482.1"/>
    </source>
</evidence>
<protein>
    <recommendedName>
        <fullName evidence="3">Ribulokinase</fullName>
    </recommendedName>
</protein>
<sequence>LGAAVQAIWCDTLSADSAPQAQLAALCDRFVQLDDSSRTQPDPANVAVYESLYQNYLALLTSEYPEVTV</sequence>
<dbReference type="Proteomes" id="UP000032582">
    <property type="component" value="Unassembled WGS sequence"/>
</dbReference>
<feature type="non-terminal residue" evidence="1">
    <location>
        <position position="1"/>
    </location>
</feature>
<comment type="caution">
    <text evidence="1">The sequence shown here is derived from an EMBL/GenBank/DDBJ whole genome shotgun (WGS) entry which is preliminary data.</text>
</comment>
<evidence type="ECO:0008006" key="3">
    <source>
        <dbReference type="Google" id="ProtNLM"/>
    </source>
</evidence>
<name>A0A0D8L3W2_MORMO</name>
<dbReference type="PATRIC" id="fig|582.24.peg.5882"/>
<dbReference type="AlphaFoldDB" id="A0A0D8L3W2"/>
<evidence type="ECO:0000313" key="2">
    <source>
        <dbReference type="Proteomes" id="UP000032582"/>
    </source>
</evidence>
<dbReference type="EMBL" id="JZSH01000313">
    <property type="protein sequence ID" value="KJF76482.1"/>
    <property type="molecule type" value="Genomic_DNA"/>
</dbReference>
<reference evidence="1 2" key="1">
    <citation type="submission" date="2015-02" db="EMBL/GenBank/DDBJ databases">
        <title>Whole genome shotgun sequencing of cultured foodborne pathogen.</title>
        <authorList>
            <person name="Timme R."/>
            <person name="Allard M.W."/>
            <person name="Strain E."/>
            <person name="Evans P.S."/>
            <person name="Brown E."/>
        </authorList>
    </citation>
    <scope>NUCLEOTIDE SEQUENCE [LARGE SCALE GENOMIC DNA]</scope>
    <source>
        <strain evidence="1 2">GCSL-TSO-24</strain>
    </source>
</reference>
<gene>
    <name evidence="1" type="ORF">UA45_18415</name>
</gene>
<accession>A0A0D8L3W2</accession>
<organism evidence="1 2">
    <name type="scientific">Morganella morganii</name>
    <name type="common">Proteus morganii</name>
    <dbReference type="NCBI Taxonomy" id="582"/>
    <lineage>
        <taxon>Bacteria</taxon>
        <taxon>Pseudomonadati</taxon>
        <taxon>Pseudomonadota</taxon>
        <taxon>Gammaproteobacteria</taxon>
        <taxon>Enterobacterales</taxon>
        <taxon>Morganellaceae</taxon>
        <taxon>Morganella</taxon>
    </lineage>
</organism>
<proteinExistence type="predicted"/>